<sequence>MIVKDESPLDIDDNKLLRSRLNEQSDLIMILKESADREMQRCRDYEFKLSLEQDKYFDVTQELEEAKHRLIQCQHQNAHLLKLVADMEKSKKVEKQSSGTQCFLCRKPETIDQGSNTASNHKETLEKLNRLRQERDNLDMENKQLKSDKTDLQNRLIQTEKENSSKQSNLLEKISKLEEQLGCSGEDCRRIQQEFEKFREEGEKERKEWRSKLMLSKKKQNELNDEVKLLKSTREALKEEVKDLKELRQREIDNYNVDKQIILLKIQLEEAEDRYRQLYEDFNAYKNYAKELLEAEKNINRQLRRTYHQR</sequence>
<reference evidence="2" key="1">
    <citation type="submission" date="2024-06" db="EMBL/GenBank/DDBJ databases">
        <authorList>
            <person name="Liu X."/>
            <person name="Lenzi L."/>
            <person name="Haldenby T S."/>
            <person name="Uol C."/>
        </authorList>
    </citation>
    <scope>NUCLEOTIDE SEQUENCE</scope>
</reference>
<dbReference type="Proteomes" id="UP001497525">
    <property type="component" value="Unassembled WGS sequence"/>
</dbReference>
<feature type="coiled-coil region" evidence="1">
    <location>
        <begin position="121"/>
        <end position="305"/>
    </location>
</feature>
<dbReference type="EMBL" id="CAXLJL010000134">
    <property type="protein sequence ID" value="CAL5132730.1"/>
    <property type="molecule type" value="Genomic_DNA"/>
</dbReference>
<comment type="caution">
    <text evidence="2">The sequence shown here is derived from an EMBL/GenBank/DDBJ whole genome shotgun (WGS) entry which is preliminary data.</text>
</comment>
<accession>A0AAV2T7K9</accession>
<keyword evidence="1" id="KW-0175">Coiled coil</keyword>
<evidence type="ECO:0000256" key="1">
    <source>
        <dbReference type="SAM" id="Coils"/>
    </source>
</evidence>
<evidence type="ECO:0000313" key="2">
    <source>
        <dbReference type="EMBL" id="CAL5132730.1"/>
    </source>
</evidence>
<gene>
    <name evidence="2" type="ORF">CDAUBV1_LOCUS5572</name>
</gene>
<organism evidence="2 3">
    <name type="scientific">Calicophoron daubneyi</name>
    <name type="common">Rumen fluke</name>
    <name type="synonym">Paramphistomum daubneyi</name>
    <dbReference type="NCBI Taxonomy" id="300641"/>
    <lineage>
        <taxon>Eukaryota</taxon>
        <taxon>Metazoa</taxon>
        <taxon>Spiralia</taxon>
        <taxon>Lophotrochozoa</taxon>
        <taxon>Platyhelminthes</taxon>
        <taxon>Trematoda</taxon>
        <taxon>Digenea</taxon>
        <taxon>Plagiorchiida</taxon>
        <taxon>Pronocephalata</taxon>
        <taxon>Paramphistomoidea</taxon>
        <taxon>Paramphistomidae</taxon>
        <taxon>Calicophoron</taxon>
    </lineage>
</organism>
<dbReference type="AlphaFoldDB" id="A0AAV2T7K9"/>
<evidence type="ECO:0000313" key="3">
    <source>
        <dbReference type="Proteomes" id="UP001497525"/>
    </source>
</evidence>
<name>A0AAV2T7K9_CALDB</name>
<protein>
    <submittedName>
        <fullName evidence="2">Uncharacterized protein</fullName>
    </submittedName>
</protein>
<proteinExistence type="predicted"/>